<keyword evidence="2" id="KW-0812">Transmembrane</keyword>
<keyword evidence="4" id="KW-1185">Reference proteome</keyword>
<organism evidence="3 4">
    <name type="scientific">Jeotgalibacillus soli</name>
    <dbReference type="NCBI Taxonomy" id="889306"/>
    <lineage>
        <taxon>Bacteria</taxon>
        <taxon>Bacillati</taxon>
        <taxon>Bacillota</taxon>
        <taxon>Bacilli</taxon>
        <taxon>Bacillales</taxon>
        <taxon>Caryophanaceae</taxon>
        <taxon>Jeotgalibacillus</taxon>
    </lineage>
</organism>
<dbReference type="Proteomes" id="UP000031938">
    <property type="component" value="Unassembled WGS sequence"/>
</dbReference>
<dbReference type="PATRIC" id="fig|889306.3.peg.315"/>
<evidence type="ECO:0000313" key="4">
    <source>
        <dbReference type="Proteomes" id="UP000031938"/>
    </source>
</evidence>
<feature type="region of interest" description="Disordered" evidence="1">
    <location>
        <begin position="1"/>
        <end position="23"/>
    </location>
</feature>
<evidence type="ECO:0000256" key="2">
    <source>
        <dbReference type="SAM" id="Phobius"/>
    </source>
</evidence>
<dbReference type="EMBL" id="JXRP01000006">
    <property type="protein sequence ID" value="KIL51941.1"/>
    <property type="molecule type" value="Genomic_DNA"/>
</dbReference>
<accession>A0A0C2W5T6</accession>
<proteinExistence type="predicted"/>
<evidence type="ECO:0000256" key="1">
    <source>
        <dbReference type="SAM" id="MobiDB-lite"/>
    </source>
</evidence>
<dbReference type="RefSeq" id="WP_327063145.1">
    <property type="nucleotide sequence ID" value="NZ_JXRP01000006.1"/>
</dbReference>
<comment type="caution">
    <text evidence="3">The sequence shown here is derived from an EMBL/GenBank/DDBJ whole genome shotgun (WGS) entry which is preliminary data.</text>
</comment>
<keyword evidence="2" id="KW-1133">Transmembrane helix</keyword>
<keyword evidence="2" id="KW-0472">Membrane</keyword>
<sequence>MVSSKTVTQKEKFSSQTEPAEQKQRMPHVYVILFIFIVIASLLTYIVPAGVYERVPGPEGRTTIDPSSYQIVESSPIGLTDFMLAIPKGLAGAAEVVFLH</sequence>
<dbReference type="AlphaFoldDB" id="A0A0C2W5T6"/>
<evidence type="ECO:0000313" key="3">
    <source>
        <dbReference type="EMBL" id="KIL51941.1"/>
    </source>
</evidence>
<gene>
    <name evidence="3" type="ORF">KP78_03110</name>
</gene>
<reference evidence="3 4" key="1">
    <citation type="submission" date="2015-01" db="EMBL/GenBank/DDBJ databases">
        <title>Genome sequencing of Jeotgalibacillus soli.</title>
        <authorList>
            <person name="Goh K.M."/>
            <person name="Chan K.-G."/>
            <person name="Yaakop A.S."/>
            <person name="Ee R."/>
            <person name="Gan H.M."/>
            <person name="Chan C.S."/>
        </authorList>
    </citation>
    <scope>NUCLEOTIDE SEQUENCE [LARGE SCALE GENOMIC DNA]</scope>
    <source>
        <strain evidence="3 4">P9</strain>
    </source>
</reference>
<name>A0A0C2W5T6_9BACL</name>
<protein>
    <submittedName>
        <fullName evidence="3">C4-dicarboxylate ABC transporter</fullName>
    </submittedName>
</protein>
<feature type="transmembrane region" description="Helical" evidence="2">
    <location>
        <begin position="29"/>
        <end position="47"/>
    </location>
</feature>